<organism evidence="1 2">
    <name type="scientific">Vermiconidia calcicola</name>
    <dbReference type="NCBI Taxonomy" id="1690605"/>
    <lineage>
        <taxon>Eukaryota</taxon>
        <taxon>Fungi</taxon>
        <taxon>Dikarya</taxon>
        <taxon>Ascomycota</taxon>
        <taxon>Pezizomycotina</taxon>
        <taxon>Dothideomycetes</taxon>
        <taxon>Dothideomycetidae</taxon>
        <taxon>Mycosphaerellales</taxon>
        <taxon>Extremaceae</taxon>
        <taxon>Vermiconidia</taxon>
    </lineage>
</organism>
<reference evidence="1" key="1">
    <citation type="submission" date="2023-07" db="EMBL/GenBank/DDBJ databases">
        <title>Black Yeasts Isolated from many extreme environments.</title>
        <authorList>
            <person name="Coleine C."/>
            <person name="Stajich J.E."/>
            <person name="Selbmann L."/>
        </authorList>
    </citation>
    <scope>NUCLEOTIDE SEQUENCE</scope>
    <source>
        <strain evidence="1">CCFEE 5714</strain>
    </source>
</reference>
<proteinExistence type="predicted"/>
<gene>
    <name evidence="1" type="ORF">LTR37_017938</name>
</gene>
<comment type="caution">
    <text evidence="1">The sequence shown here is derived from an EMBL/GenBank/DDBJ whole genome shotgun (WGS) entry which is preliminary data.</text>
</comment>
<name>A0ACC3MIR0_9PEZI</name>
<evidence type="ECO:0000313" key="1">
    <source>
        <dbReference type="EMBL" id="KAK3696520.1"/>
    </source>
</evidence>
<protein>
    <submittedName>
        <fullName evidence="1">Uncharacterized protein</fullName>
    </submittedName>
</protein>
<evidence type="ECO:0000313" key="2">
    <source>
        <dbReference type="Proteomes" id="UP001281147"/>
    </source>
</evidence>
<sequence>MHTIQKSFLSTIFLVTFVAQINHADASSNILAVLPLTATAYGTTLTTVIQIGNQSFNLLPDTGSADLWVLQPDWECYRGHHTGSSVLVPQENYDYGNGTYTKTSAFTPIEDAWLGIHYGAGDVFGTLGFDSVQVGDIVIPRQEFGMANTTNGPADKYSEGIMGLGHQVLSMTHASNYSATSALGLLSNTLWYETSLWSMVKQGMEPYFAFALDRVPFGQEIGHGGYVSFGTLPPVAHSPDFVSMPVEITKTIPASFTNGTKKITEWTLTVQSVTWNGTTYSQSYQAVVDSGNFYFIAPSDLAKGINSAFSPPAVYEPEGPLAPLYSVQCNATPPTDVGFQLGGRMFSIDSSDLIYRDWSGKCYSTVAPTVPLAGIELFFLGDYFLRNVVAVFDFGSDEMRFAARISNSSLNRPEPVSPVVASAAPSSRAEWLRFSLVCMIGIAALI</sequence>
<keyword evidence="2" id="KW-1185">Reference proteome</keyword>
<dbReference type="Proteomes" id="UP001281147">
    <property type="component" value="Unassembled WGS sequence"/>
</dbReference>
<accession>A0ACC3MIR0</accession>
<dbReference type="EMBL" id="JAUTXU010000240">
    <property type="protein sequence ID" value="KAK3696520.1"/>
    <property type="molecule type" value="Genomic_DNA"/>
</dbReference>